<gene>
    <name evidence="2" type="ORF">F5544_16180</name>
</gene>
<evidence type="ECO:0000313" key="2">
    <source>
        <dbReference type="EMBL" id="QIS11115.1"/>
    </source>
</evidence>
<dbReference type="Proteomes" id="UP000503540">
    <property type="component" value="Chromosome"/>
</dbReference>
<feature type="domain" description="DUF402" evidence="1">
    <location>
        <begin position="40"/>
        <end position="166"/>
    </location>
</feature>
<name>A0A6G9YCW2_9NOCA</name>
<dbReference type="KEGG" id="nah:F5544_16180"/>
<protein>
    <submittedName>
        <fullName evidence="2">DUF402 domain-containing protein</fullName>
    </submittedName>
</protein>
<organism evidence="2 3">
    <name type="scientific">Nocardia arthritidis</name>
    <dbReference type="NCBI Taxonomy" id="228602"/>
    <lineage>
        <taxon>Bacteria</taxon>
        <taxon>Bacillati</taxon>
        <taxon>Actinomycetota</taxon>
        <taxon>Actinomycetes</taxon>
        <taxon>Mycobacteriales</taxon>
        <taxon>Nocardiaceae</taxon>
        <taxon>Nocardia</taxon>
    </lineage>
</organism>
<dbReference type="EMBL" id="CP046172">
    <property type="protein sequence ID" value="QIS11115.1"/>
    <property type="molecule type" value="Genomic_DNA"/>
</dbReference>
<proteinExistence type="predicted"/>
<evidence type="ECO:0000259" key="1">
    <source>
        <dbReference type="Pfam" id="PF04167"/>
    </source>
</evidence>
<dbReference type="InterPro" id="IPR035930">
    <property type="entry name" value="FomD-like_sf"/>
</dbReference>
<dbReference type="SUPFAM" id="SSF159234">
    <property type="entry name" value="FomD-like"/>
    <property type="match status" value="1"/>
</dbReference>
<dbReference type="Pfam" id="PF04167">
    <property type="entry name" value="DUF402"/>
    <property type="match status" value="1"/>
</dbReference>
<dbReference type="InterPro" id="IPR014465">
    <property type="entry name" value="UCP012622"/>
</dbReference>
<dbReference type="RefSeq" id="WP_238847273.1">
    <property type="nucleotide sequence ID" value="NZ_CP046172.1"/>
</dbReference>
<dbReference type="InterPro" id="IPR007295">
    <property type="entry name" value="DUF402"/>
</dbReference>
<evidence type="ECO:0000313" key="3">
    <source>
        <dbReference type="Proteomes" id="UP000503540"/>
    </source>
</evidence>
<dbReference type="AlphaFoldDB" id="A0A6G9YCW2"/>
<dbReference type="PIRSF" id="PIRSF012622">
    <property type="entry name" value="UCP012622"/>
    <property type="match status" value="1"/>
</dbReference>
<keyword evidence="3" id="KW-1185">Reference proteome</keyword>
<sequence length="182" mass="20409">MRNHGGLVNADPAPVHVHRPKVEYFDLAGLTNTDPKGFVRPVETYRVESWGLYMARTSDHPQFHYIESWLLPELSLRATVFHYHPAHQRDQDYYLDLGEYTRLGPKQWKSVDHYLDIVVRSGRETELLDVDELLAAHAAGLIGAAEAEAAVANAATAIDGIAANGHSLESWMESMGITLTWM</sequence>
<reference evidence="2 3" key="1">
    <citation type="journal article" date="2019" name="ACS Chem. Biol.">
        <title>Identification and Mobilization of a Cryptic Antibiotic Biosynthesis Gene Locus from a Human-Pathogenic Nocardia Isolate.</title>
        <authorList>
            <person name="Herisse M."/>
            <person name="Ishida K."/>
            <person name="Porter J.L."/>
            <person name="Howden B."/>
            <person name="Hertweck C."/>
            <person name="Stinear T.P."/>
            <person name="Pidot S.J."/>
        </authorList>
    </citation>
    <scope>NUCLEOTIDE SEQUENCE [LARGE SCALE GENOMIC DNA]</scope>
    <source>
        <strain evidence="2 3">AUSMDU00012717</strain>
    </source>
</reference>
<accession>A0A6G9YCW2</accession>
<dbReference type="Gene3D" id="2.40.380.10">
    <property type="entry name" value="FomD-like"/>
    <property type="match status" value="1"/>
</dbReference>